<reference evidence="4 5" key="1">
    <citation type="journal article" date="2013" name="BMC Genomics">
        <title>Reconstruction of the lipid metabolism for the microalga Monoraphidium neglectum from its genome sequence reveals characteristics suitable for biofuel production.</title>
        <authorList>
            <person name="Bogen C."/>
            <person name="Al-Dilaimi A."/>
            <person name="Albersmeier A."/>
            <person name="Wichmann J."/>
            <person name="Grundmann M."/>
            <person name="Rupp O."/>
            <person name="Lauersen K.J."/>
            <person name="Blifernez-Klassen O."/>
            <person name="Kalinowski J."/>
            <person name="Goesmann A."/>
            <person name="Mussgnug J.H."/>
            <person name="Kruse O."/>
        </authorList>
    </citation>
    <scope>NUCLEOTIDE SEQUENCE [LARGE SCALE GENOMIC DNA]</scope>
    <source>
        <strain evidence="4 5">SAG 48.87</strain>
    </source>
</reference>
<dbReference type="InterPro" id="IPR054696">
    <property type="entry name" value="GTP-eEF1A_C"/>
</dbReference>
<dbReference type="Proteomes" id="UP000054498">
    <property type="component" value="Unassembled WGS sequence"/>
</dbReference>
<dbReference type="InterPro" id="IPR009001">
    <property type="entry name" value="Transl_elong_EF1A/Init_IF2_C"/>
</dbReference>
<dbReference type="GO" id="GO:0005525">
    <property type="term" value="F:GTP binding"/>
    <property type="evidence" value="ECO:0007669"/>
    <property type="project" value="UniProtKB-KW"/>
</dbReference>
<dbReference type="RefSeq" id="XP_013891413.1">
    <property type="nucleotide sequence ID" value="XM_014035959.1"/>
</dbReference>
<protein>
    <submittedName>
        <fullName evidence="4">G1 to S phase transition 2</fullName>
        <ecNumber evidence="4">2.7.7.4</ecNumber>
    </submittedName>
</protein>
<sequence>MAVFRRSILHIHTAVEECEIVKLVSAIDMRTKETKKVKYVKSGAMCVCRISLEKPLCMETFQDLAAMGRFTLRDEGRTIAIGKVTKLPKAH</sequence>
<dbReference type="KEGG" id="mng:MNEG_15569"/>
<dbReference type="Pfam" id="PF22594">
    <property type="entry name" value="GTP-eEF1A_C"/>
    <property type="match status" value="1"/>
</dbReference>
<gene>
    <name evidence="4" type="ORF">MNEG_15569</name>
</gene>
<feature type="domain" description="GTP-eEF1A C-terminal" evidence="3">
    <location>
        <begin position="5"/>
        <end position="85"/>
    </location>
</feature>
<evidence type="ECO:0000313" key="4">
    <source>
        <dbReference type="EMBL" id="KIY92393.1"/>
    </source>
</evidence>
<keyword evidence="2" id="KW-0342">GTP-binding</keyword>
<dbReference type="EC" id="2.7.7.4" evidence="4"/>
<evidence type="ECO:0000256" key="1">
    <source>
        <dbReference type="ARBA" id="ARBA00022741"/>
    </source>
</evidence>
<dbReference type="CDD" id="cd03704">
    <property type="entry name" value="eRF3_C_III"/>
    <property type="match status" value="1"/>
</dbReference>
<dbReference type="GeneID" id="25733243"/>
<accession>A0A0D2K8C8</accession>
<evidence type="ECO:0000259" key="3">
    <source>
        <dbReference type="Pfam" id="PF22594"/>
    </source>
</evidence>
<evidence type="ECO:0000313" key="5">
    <source>
        <dbReference type="Proteomes" id="UP000054498"/>
    </source>
</evidence>
<dbReference type="PANTHER" id="PTHR23115">
    <property type="entry name" value="TRANSLATION FACTOR"/>
    <property type="match status" value="1"/>
</dbReference>
<keyword evidence="1" id="KW-0547">Nucleotide-binding</keyword>
<dbReference type="Gene3D" id="2.40.30.10">
    <property type="entry name" value="Translation factors"/>
    <property type="match status" value="1"/>
</dbReference>
<proteinExistence type="predicted"/>
<keyword evidence="5" id="KW-1185">Reference proteome</keyword>
<dbReference type="STRING" id="145388.A0A0D2K8C8"/>
<dbReference type="InterPro" id="IPR050100">
    <property type="entry name" value="TRAFAC_GTPase_members"/>
</dbReference>
<dbReference type="SUPFAM" id="SSF50465">
    <property type="entry name" value="EF-Tu/eEF-1alpha/eIF2-gamma C-terminal domain"/>
    <property type="match status" value="1"/>
</dbReference>
<keyword evidence="4" id="KW-0548">Nucleotidyltransferase</keyword>
<keyword evidence="4" id="KW-0808">Transferase</keyword>
<dbReference type="GO" id="GO:0004781">
    <property type="term" value="F:sulfate adenylyltransferase (ATP) activity"/>
    <property type="evidence" value="ECO:0007669"/>
    <property type="project" value="UniProtKB-EC"/>
</dbReference>
<dbReference type="AlphaFoldDB" id="A0A0D2K8C8"/>
<dbReference type="OrthoDB" id="342024at2759"/>
<evidence type="ECO:0000256" key="2">
    <source>
        <dbReference type="ARBA" id="ARBA00023134"/>
    </source>
</evidence>
<name>A0A0D2K8C8_9CHLO</name>
<organism evidence="4 5">
    <name type="scientific">Monoraphidium neglectum</name>
    <dbReference type="NCBI Taxonomy" id="145388"/>
    <lineage>
        <taxon>Eukaryota</taxon>
        <taxon>Viridiplantae</taxon>
        <taxon>Chlorophyta</taxon>
        <taxon>core chlorophytes</taxon>
        <taxon>Chlorophyceae</taxon>
        <taxon>CS clade</taxon>
        <taxon>Sphaeropleales</taxon>
        <taxon>Selenastraceae</taxon>
        <taxon>Monoraphidium</taxon>
    </lineage>
</organism>
<dbReference type="EMBL" id="KK105662">
    <property type="protein sequence ID" value="KIY92393.1"/>
    <property type="molecule type" value="Genomic_DNA"/>
</dbReference>